<organism evidence="1 2">
    <name type="scientific">Rubidibacter lacunae KORDI 51-2</name>
    <dbReference type="NCBI Taxonomy" id="582515"/>
    <lineage>
        <taxon>Bacteria</taxon>
        <taxon>Bacillati</taxon>
        <taxon>Cyanobacteriota</taxon>
        <taxon>Cyanophyceae</taxon>
        <taxon>Oscillatoriophycideae</taxon>
        <taxon>Chroococcales</taxon>
        <taxon>Aphanothecaceae</taxon>
        <taxon>Rubidibacter</taxon>
    </lineage>
</organism>
<evidence type="ECO:0000313" key="1">
    <source>
        <dbReference type="EMBL" id="ERN40297.1"/>
    </source>
</evidence>
<dbReference type="InParanoid" id="U5DG96"/>
<proteinExistence type="predicted"/>
<reference evidence="1 2" key="1">
    <citation type="submission" date="2013-05" db="EMBL/GenBank/DDBJ databases">
        <title>Draft genome sequence of Rubidibacter lacunae KORDI 51-2.</title>
        <authorList>
            <person name="Choi D.H."/>
            <person name="Noh J.H."/>
            <person name="Kwon K.-K."/>
            <person name="Lee J.-H."/>
            <person name="Ryu J.-Y."/>
        </authorList>
    </citation>
    <scope>NUCLEOTIDE SEQUENCE [LARGE SCALE GENOMIC DNA]</scope>
    <source>
        <strain evidence="1 2">KORDI 51-2</strain>
    </source>
</reference>
<comment type="caution">
    <text evidence="1">The sequence shown here is derived from an EMBL/GenBank/DDBJ whole genome shotgun (WGS) entry which is preliminary data.</text>
</comment>
<protein>
    <submittedName>
        <fullName evidence="1">Uncharacterized protein</fullName>
    </submittedName>
</protein>
<dbReference type="AlphaFoldDB" id="U5DG96"/>
<dbReference type="Proteomes" id="UP000016960">
    <property type="component" value="Unassembled WGS sequence"/>
</dbReference>
<dbReference type="EMBL" id="ASSJ01000079">
    <property type="protein sequence ID" value="ERN40297.1"/>
    <property type="molecule type" value="Genomic_DNA"/>
</dbReference>
<evidence type="ECO:0000313" key="2">
    <source>
        <dbReference type="Proteomes" id="UP000016960"/>
    </source>
</evidence>
<accession>U5DG96</accession>
<name>U5DG96_9CHRO</name>
<keyword evidence="2" id="KW-1185">Reference proteome</keyword>
<gene>
    <name evidence="1" type="ORF">KR51_00032430</name>
</gene>
<sequence length="56" mass="6094">MTEFTCAISTRSGASLHQDLSNITANVHLHEQFTYKKPDAIVPISIPFAFPASSTT</sequence>